<dbReference type="SUPFAM" id="SSF54593">
    <property type="entry name" value="Glyoxalase/Bleomycin resistance protein/Dihydroxybiphenyl dioxygenase"/>
    <property type="match status" value="1"/>
</dbReference>
<dbReference type="EMBL" id="SMKU01000372">
    <property type="protein sequence ID" value="TDD66953.1"/>
    <property type="molecule type" value="Genomic_DNA"/>
</dbReference>
<dbReference type="PANTHER" id="PTHR34109:SF1">
    <property type="entry name" value="VOC DOMAIN-CONTAINING PROTEIN"/>
    <property type="match status" value="1"/>
</dbReference>
<accession>A0A4R5A4U1</accession>
<dbReference type="InterPro" id="IPR004360">
    <property type="entry name" value="Glyas_Fos-R_dOase_dom"/>
</dbReference>
<evidence type="ECO:0000313" key="3">
    <source>
        <dbReference type="Proteomes" id="UP000294513"/>
    </source>
</evidence>
<dbReference type="Proteomes" id="UP000294513">
    <property type="component" value="Unassembled WGS sequence"/>
</dbReference>
<dbReference type="Gene3D" id="3.30.720.110">
    <property type="match status" value="1"/>
</dbReference>
<dbReference type="Pfam" id="PF00903">
    <property type="entry name" value="Glyoxalase"/>
    <property type="match status" value="1"/>
</dbReference>
<dbReference type="InterPro" id="IPR037523">
    <property type="entry name" value="VOC_core"/>
</dbReference>
<name>A0A4R5A4U1_9ACTN</name>
<gene>
    <name evidence="2" type="ORF">E1298_39875</name>
</gene>
<reference evidence="2 3" key="1">
    <citation type="submission" date="2019-03" db="EMBL/GenBank/DDBJ databases">
        <title>Draft genome sequences of novel Actinobacteria.</title>
        <authorList>
            <person name="Sahin N."/>
            <person name="Ay H."/>
            <person name="Saygin H."/>
        </authorList>
    </citation>
    <scope>NUCLEOTIDE SEQUENCE [LARGE SCALE GENOMIC DNA]</scope>
    <source>
        <strain evidence="2 3">H3C3</strain>
    </source>
</reference>
<evidence type="ECO:0000259" key="1">
    <source>
        <dbReference type="PROSITE" id="PS51819"/>
    </source>
</evidence>
<dbReference type="PANTHER" id="PTHR34109">
    <property type="entry name" value="BNAUNNG04460D PROTEIN-RELATED"/>
    <property type="match status" value="1"/>
</dbReference>
<evidence type="ECO:0000313" key="2">
    <source>
        <dbReference type="EMBL" id="TDD66953.1"/>
    </source>
</evidence>
<dbReference type="PROSITE" id="PS51819">
    <property type="entry name" value="VOC"/>
    <property type="match status" value="1"/>
</dbReference>
<dbReference type="AlphaFoldDB" id="A0A4R5A4U1"/>
<dbReference type="InterPro" id="IPR029068">
    <property type="entry name" value="Glyas_Bleomycin-R_OHBP_Dase"/>
</dbReference>
<organism evidence="2 3">
    <name type="scientific">Actinomadura rubrisoli</name>
    <dbReference type="NCBI Taxonomy" id="2530368"/>
    <lineage>
        <taxon>Bacteria</taxon>
        <taxon>Bacillati</taxon>
        <taxon>Actinomycetota</taxon>
        <taxon>Actinomycetes</taxon>
        <taxon>Streptosporangiales</taxon>
        <taxon>Thermomonosporaceae</taxon>
        <taxon>Actinomadura</taxon>
    </lineage>
</organism>
<keyword evidence="3" id="KW-1185">Reference proteome</keyword>
<feature type="domain" description="VOC" evidence="1">
    <location>
        <begin position="7"/>
        <end position="118"/>
    </location>
</feature>
<proteinExistence type="predicted"/>
<dbReference type="RefSeq" id="WP_131902574.1">
    <property type="nucleotide sequence ID" value="NZ_SMKU01000372.1"/>
</dbReference>
<sequence length="120" mass="13694">MTSEIRRTFYPLISYSDPGKAIEWLERAFGFTPHEVFKDEQGNFVHTEMSYDTGIFMFNKGKPGTSALYVAVDDPDAHYARAKAAGAEIFREPADQDYGSREYAALDPEGNEWYFGTYRP</sequence>
<comment type="caution">
    <text evidence="2">The sequence shown here is derived from an EMBL/GenBank/DDBJ whole genome shotgun (WGS) entry which is preliminary data.</text>
</comment>
<dbReference type="OrthoDB" id="9806868at2"/>
<dbReference type="Gene3D" id="3.30.720.120">
    <property type="match status" value="1"/>
</dbReference>
<protein>
    <submittedName>
        <fullName evidence="2">Bleomycin resistance protein</fullName>
    </submittedName>
</protein>